<dbReference type="STRING" id="1804984.AYM40_06100"/>
<keyword evidence="3" id="KW-1185">Reference proteome</keyword>
<protein>
    <recommendedName>
        <fullName evidence="1">Carbamoyl phosphate synthase ATP-binding domain-containing protein</fullName>
    </recommendedName>
</protein>
<dbReference type="Gene3D" id="1.25.40.10">
    <property type="entry name" value="Tetratricopeptide repeat domain"/>
    <property type="match status" value="1"/>
</dbReference>
<dbReference type="AlphaFoldDB" id="A0A161HY69"/>
<dbReference type="Proteomes" id="UP000076852">
    <property type="component" value="Chromosome 1"/>
</dbReference>
<dbReference type="SUPFAM" id="SSF56059">
    <property type="entry name" value="Glutathione synthetase ATP-binding domain-like"/>
    <property type="match status" value="1"/>
</dbReference>
<evidence type="ECO:0000313" key="2">
    <source>
        <dbReference type="EMBL" id="ANB71987.1"/>
    </source>
</evidence>
<evidence type="ECO:0000259" key="1">
    <source>
        <dbReference type="Pfam" id="PF02786"/>
    </source>
</evidence>
<gene>
    <name evidence="2" type="ORF">AYM40_06100</name>
</gene>
<dbReference type="KEGG" id="buz:AYM40_06100"/>
<dbReference type="InterPro" id="IPR011990">
    <property type="entry name" value="TPR-like_helical_dom_sf"/>
</dbReference>
<dbReference type="Pfam" id="PF02786">
    <property type="entry name" value="CPSase_L_D2"/>
    <property type="match status" value="1"/>
</dbReference>
<accession>A0A161HY69</accession>
<organism evidence="2 3">
    <name type="scientific">Paraburkholderia phytofirmans OLGA172</name>
    <dbReference type="NCBI Taxonomy" id="1417228"/>
    <lineage>
        <taxon>Bacteria</taxon>
        <taxon>Pseudomonadati</taxon>
        <taxon>Pseudomonadota</taxon>
        <taxon>Betaproteobacteria</taxon>
        <taxon>Burkholderiales</taxon>
        <taxon>Burkholderiaceae</taxon>
        <taxon>Paraburkholderia</taxon>
    </lineage>
</organism>
<dbReference type="GO" id="GO:0005524">
    <property type="term" value="F:ATP binding"/>
    <property type="evidence" value="ECO:0007669"/>
    <property type="project" value="InterPro"/>
</dbReference>
<dbReference type="EMBL" id="CP014578">
    <property type="protein sequence ID" value="ANB71987.1"/>
    <property type="molecule type" value="Genomic_DNA"/>
</dbReference>
<feature type="domain" description="Carbamoyl phosphate synthase ATP-binding" evidence="1">
    <location>
        <begin position="312"/>
        <end position="365"/>
    </location>
</feature>
<dbReference type="SUPFAM" id="SSF48452">
    <property type="entry name" value="TPR-like"/>
    <property type="match status" value="1"/>
</dbReference>
<sequence length="517" mass="56289">MSGVSGPGHFIVFKPARYGHPQITRASVIWTGTRRCKPNRRHARYASSAQRRVALQLSRPTVTQTLHNEAVHKAPSPGASAGHAGASLDPARHRALAETRRSDGDELGAVAHLIAAHTLDAYAAAVPGANASNLCDVATGYLMKGDHVIAEYWYRLVLTLDPHVAVACQNLAAILASVGHVSEAAAYRERAYRIQRVFVEGSGAEQRRVLILCAAHTAGNVPFDALLPNATCCRIKYAIDYAADEEDQQLPAYDLVFNAIGDADVAAPLSGRLARFVSRSARPVLNAPSVVARTQRHRTASLLDGLPDVQVAPCVQSDAAPASRAALDALLAESGIGFPVLARPAATHGGDGLTLCESRAALEAWRSAQGGVAYLTAFRDYRGTDGFYRKYRIIFVDREPFPYHLAISPHWMVHYYSADMEQHPWKLEEERRFLDNPHAVLGERVMGAIAAIGRRLDLDYGGIDFTVLPDGQVLVFEANATMLAHFERGTGSLAYKNPYVQRIVEAFERMMSRHSTT</sequence>
<reference evidence="2 3" key="1">
    <citation type="journal article" date="2016" name="Gene">
        <title>PacBio SMRT assembly of a complex multi-replicon genome reveals chlorocatechol degradative operon in a region of genome plasticity.</title>
        <authorList>
            <person name="Ricker N."/>
            <person name="Shen S.Y."/>
            <person name="Goordial J."/>
            <person name="Jin S."/>
            <person name="Fulthorpe R.R."/>
        </authorList>
    </citation>
    <scope>NUCLEOTIDE SEQUENCE [LARGE SCALE GENOMIC DNA]</scope>
    <source>
        <strain evidence="2 3">OLGA172</strain>
    </source>
</reference>
<dbReference type="InterPro" id="IPR005479">
    <property type="entry name" value="CPAse_ATP-bd"/>
</dbReference>
<name>A0A161HY69_9BURK</name>
<evidence type="ECO:0000313" key="3">
    <source>
        <dbReference type="Proteomes" id="UP000076852"/>
    </source>
</evidence>
<proteinExistence type="predicted"/>